<sequence length="160" mass="18866">MVFWAICYSLYLQTLRLFQPPAGGEKSTSLFLKGGFKKGILKRPQLHTRKELAEFRKELRKNLTPAEAFLWKHLKSRQLDGKRFTRQHSIGPFIVDFYCASEKLIIELDGEVHQTPNAQEYDENRTKFLENIGYTVIRFENKMVFDNFESVIVELKENFK</sequence>
<feature type="domain" description="DUF559" evidence="1">
    <location>
        <begin position="52"/>
        <end position="157"/>
    </location>
</feature>
<dbReference type="InterPro" id="IPR007569">
    <property type="entry name" value="DUF559"/>
</dbReference>
<proteinExistence type="predicted"/>
<dbReference type="GO" id="GO:0004519">
    <property type="term" value="F:endonuclease activity"/>
    <property type="evidence" value="ECO:0007669"/>
    <property type="project" value="UniProtKB-KW"/>
</dbReference>
<dbReference type="PANTHER" id="PTHR38590:SF1">
    <property type="entry name" value="BLL0828 PROTEIN"/>
    <property type="match status" value="1"/>
</dbReference>
<dbReference type="AlphaFoldDB" id="A0A5B7ST61"/>
<reference evidence="2 3" key="1">
    <citation type="submission" date="2019-05" db="EMBL/GenBank/DDBJ databases">
        <title>Genome sequencing of F202Z8.</title>
        <authorList>
            <person name="Kwon Y.M."/>
        </authorList>
    </citation>
    <scope>NUCLEOTIDE SEQUENCE [LARGE SCALE GENOMIC DNA]</scope>
    <source>
        <strain evidence="2 3">F202Z8</strain>
    </source>
</reference>
<dbReference type="OrthoDB" id="9798754at2"/>
<dbReference type="SUPFAM" id="SSF52980">
    <property type="entry name" value="Restriction endonuclease-like"/>
    <property type="match status" value="1"/>
</dbReference>
<protein>
    <submittedName>
        <fullName evidence="2">Endonuclease domain-containing protein</fullName>
    </submittedName>
</protein>
<organism evidence="2 3">
    <name type="scientific">Aggregatimonas sangjinii</name>
    <dbReference type="NCBI Taxonomy" id="2583587"/>
    <lineage>
        <taxon>Bacteria</taxon>
        <taxon>Pseudomonadati</taxon>
        <taxon>Bacteroidota</taxon>
        <taxon>Flavobacteriia</taxon>
        <taxon>Flavobacteriales</taxon>
        <taxon>Flavobacteriaceae</taxon>
        <taxon>Aggregatimonas</taxon>
    </lineage>
</organism>
<dbReference type="KEGG" id="asag:FGM00_10480"/>
<dbReference type="InterPro" id="IPR011335">
    <property type="entry name" value="Restrct_endonuc-II-like"/>
</dbReference>
<dbReference type="Proteomes" id="UP000310017">
    <property type="component" value="Chromosome"/>
</dbReference>
<keyword evidence="2" id="KW-0378">Hydrolase</keyword>
<name>A0A5B7ST61_9FLAO</name>
<keyword evidence="3" id="KW-1185">Reference proteome</keyword>
<keyword evidence="2" id="KW-0255">Endonuclease</keyword>
<evidence type="ECO:0000313" key="2">
    <source>
        <dbReference type="EMBL" id="QCX00519.1"/>
    </source>
</evidence>
<evidence type="ECO:0000313" key="3">
    <source>
        <dbReference type="Proteomes" id="UP000310017"/>
    </source>
</evidence>
<gene>
    <name evidence="2" type="ORF">FGM00_10480</name>
</gene>
<keyword evidence="2" id="KW-0540">Nuclease</keyword>
<dbReference type="InterPro" id="IPR047216">
    <property type="entry name" value="Endonuclease_DUF559_bact"/>
</dbReference>
<dbReference type="CDD" id="cd01038">
    <property type="entry name" value="Endonuclease_DUF559"/>
    <property type="match status" value="1"/>
</dbReference>
<evidence type="ECO:0000259" key="1">
    <source>
        <dbReference type="Pfam" id="PF04480"/>
    </source>
</evidence>
<accession>A0A5B7ST61</accession>
<dbReference type="PANTHER" id="PTHR38590">
    <property type="entry name" value="BLL0828 PROTEIN"/>
    <property type="match status" value="1"/>
</dbReference>
<dbReference type="EMBL" id="CP040710">
    <property type="protein sequence ID" value="QCX00519.1"/>
    <property type="molecule type" value="Genomic_DNA"/>
</dbReference>
<dbReference type="Pfam" id="PF04480">
    <property type="entry name" value="DUF559"/>
    <property type="match status" value="1"/>
</dbReference>
<dbReference type="Gene3D" id="3.40.960.10">
    <property type="entry name" value="VSR Endonuclease"/>
    <property type="match status" value="1"/>
</dbReference>